<name>A0A1I7TGT7_9PELO</name>
<sequence length="564" mass="66284">MESLRDLALDKVTESLFQETIQIPPGIVSIKDSNIIFERIRTFKNINQKLFEEMQNLSITEMKVAMGINEMDILLLNKLTLQKLEIRIPDEIHPHILIPLCVRDPSRLRHLDLRGTTPLWPTSDWLLMLDTTYENLETLKLHNERMNRGDFSILAEKFPNLQSLSITNSVITSISDISHFNRLTDLSLHQTRINGEELGCLLDLSHLKSLDMFGQLWTRDSWNFMRIGGSFPDLEYLDVSCISIDQNIFDELMRKQPKLKQIGLLNYIEHLLVCPGVEVFGCSNLETAFRSLQNYVEREKEEIMTFLCQQIQIFMNRDRLEGQNVRLLNEIVVFLCGIVVDYHYNIELHEDAIKCLEMFRRFDKIRLLDITSDKAIIDMFVYCLDIKCGQSKFDSLMEKQWKFLNCRHFFRSIHINSLEEVLEVALKRVTQNRNSLPMNIIIKFLTEGIFNREMKEMICKNQDKVSILIWERWLCCSRREKVIFLKAMAQLTEISIDACRKLIRQRDIGHIVEFMKAELNDEGESEIIVEFLKILRNFGCHLVDDHEENILDVFYKDDSQLVFS</sequence>
<dbReference type="InterPro" id="IPR032675">
    <property type="entry name" value="LRR_dom_sf"/>
</dbReference>
<protein>
    <submittedName>
        <fullName evidence="2">FTH domain-containing protein</fullName>
    </submittedName>
</protein>
<keyword evidence="1" id="KW-1185">Reference proteome</keyword>
<dbReference type="PANTHER" id="PTHR12904:SF28">
    <property type="entry name" value="ATP SYNTHASE SUBUNIT ALPHA-RELATED"/>
    <property type="match status" value="1"/>
</dbReference>
<dbReference type="GO" id="GO:0031462">
    <property type="term" value="C:Cul2-RING ubiquitin ligase complex"/>
    <property type="evidence" value="ECO:0007669"/>
    <property type="project" value="TreeGrafter"/>
</dbReference>
<dbReference type="AlphaFoldDB" id="A0A1I7TGT7"/>
<accession>A0A1I7TGT7</accession>
<dbReference type="eggNOG" id="KOG3665">
    <property type="taxonomic scope" value="Eukaryota"/>
</dbReference>
<dbReference type="InterPro" id="IPR051341">
    <property type="entry name" value="Zyg-11_UBL_adapter"/>
</dbReference>
<organism evidence="1 2">
    <name type="scientific">Caenorhabditis tropicalis</name>
    <dbReference type="NCBI Taxonomy" id="1561998"/>
    <lineage>
        <taxon>Eukaryota</taxon>
        <taxon>Metazoa</taxon>
        <taxon>Ecdysozoa</taxon>
        <taxon>Nematoda</taxon>
        <taxon>Chromadorea</taxon>
        <taxon>Rhabditida</taxon>
        <taxon>Rhabditina</taxon>
        <taxon>Rhabditomorpha</taxon>
        <taxon>Rhabditoidea</taxon>
        <taxon>Rhabditidae</taxon>
        <taxon>Peloderinae</taxon>
        <taxon>Caenorhabditis</taxon>
    </lineage>
</organism>
<dbReference type="STRING" id="1561998.A0A1I7TGT7"/>
<evidence type="ECO:0000313" key="2">
    <source>
        <dbReference type="WBParaSite" id="Csp11.Scaffold608.g5793.t1"/>
    </source>
</evidence>
<evidence type="ECO:0000313" key="1">
    <source>
        <dbReference type="Proteomes" id="UP000095282"/>
    </source>
</evidence>
<dbReference type="WBParaSite" id="Csp11.Scaffold608.g5793.t1">
    <property type="protein sequence ID" value="Csp11.Scaffold608.g5793.t1"/>
    <property type="gene ID" value="Csp11.Scaffold608.g5793"/>
</dbReference>
<reference evidence="2" key="1">
    <citation type="submission" date="2016-11" db="UniProtKB">
        <authorList>
            <consortium name="WormBaseParasite"/>
        </authorList>
    </citation>
    <scope>IDENTIFICATION</scope>
</reference>
<dbReference type="PANTHER" id="PTHR12904">
    <property type="match status" value="1"/>
</dbReference>
<dbReference type="Gene3D" id="3.80.10.10">
    <property type="entry name" value="Ribonuclease Inhibitor"/>
    <property type="match status" value="1"/>
</dbReference>
<proteinExistence type="predicted"/>
<dbReference type="SUPFAM" id="SSF52047">
    <property type="entry name" value="RNI-like"/>
    <property type="match status" value="1"/>
</dbReference>
<dbReference type="Proteomes" id="UP000095282">
    <property type="component" value="Unplaced"/>
</dbReference>